<evidence type="ECO:0000256" key="1">
    <source>
        <dbReference type="SAM" id="Coils"/>
    </source>
</evidence>
<dbReference type="EMBL" id="JWZX01003385">
    <property type="protein sequence ID" value="KOO21171.1"/>
    <property type="molecule type" value="Genomic_DNA"/>
</dbReference>
<dbReference type="InterPro" id="IPR050302">
    <property type="entry name" value="Rab_GAP_TBC_domain"/>
</dbReference>
<keyword evidence="5" id="KW-1185">Reference proteome</keyword>
<dbReference type="PANTHER" id="PTHR47219">
    <property type="entry name" value="RAB GTPASE-ACTIVATING PROTEIN 1-LIKE"/>
    <property type="match status" value="1"/>
</dbReference>
<reference evidence="5" key="1">
    <citation type="journal article" date="2015" name="PLoS Genet.">
        <title>Genome Sequence and Transcriptome Analyses of Chrysochromulina tobin: Metabolic Tools for Enhanced Algal Fitness in the Prominent Order Prymnesiales (Haptophyceae).</title>
        <authorList>
            <person name="Hovde B.T."/>
            <person name="Deodato C.R."/>
            <person name="Hunsperger H.M."/>
            <person name="Ryken S.A."/>
            <person name="Yost W."/>
            <person name="Jha R.K."/>
            <person name="Patterson J."/>
            <person name="Monnat R.J. Jr."/>
            <person name="Barlow S.B."/>
            <person name="Starkenburg S.R."/>
            <person name="Cattolico R.A."/>
        </authorList>
    </citation>
    <scope>NUCLEOTIDE SEQUENCE</scope>
    <source>
        <strain evidence="5">CCMP291</strain>
    </source>
</reference>
<accession>A0A0M0J3N1</accession>
<gene>
    <name evidence="4" type="ORF">Ctob_000107</name>
</gene>
<proteinExistence type="predicted"/>
<evidence type="ECO:0000259" key="3">
    <source>
        <dbReference type="PROSITE" id="PS50086"/>
    </source>
</evidence>
<organism evidence="4 5">
    <name type="scientific">Chrysochromulina tobinii</name>
    <dbReference type="NCBI Taxonomy" id="1460289"/>
    <lineage>
        <taxon>Eukaryota</taxon>
        <taxon>Haptista</taxon>
        <taxon>Haptophyta</taxon>
        <taxon>Prymnesiophyceae</taxon>
        <taxon>Prymnesiales</taxon>
        <taxon>Chrysochromulinaceae</taxon>
        <taxon>Chrysochromulina</taxon>
    </lineage>
</organism>
<evidence type="ECO:0000256" key="2">
    <source>
        <dbReference type="SAM" id="MobiDB-lite"/>
    </source>
</evidence>
<dbReference type="Proteomes" id="UP000037460">
    <property type="component" value="Unassembled WGS sequence"/>
</dbReference>
<name>A0A0M0J3N1_9EUKA</name>
<dbReference type="Gene3D" id="1.10.8.270">
    <property type="entry name" value="putative rabgap domain of human tbc1 domain family member 14 like domains"/>
    <property type="match status" value="1"/>
</dbReference>
<dbReference type="InterPro" id="IPR035969">
    <property type="entry name" value="Rab-GAP_TBC_sf"/>
</dbReference>
<sequence>MRSAVSSFFAEDPDKVHDRKVSGLPIDLNVTAAKTSLRRLRDAIEATVTLYTLRPPPKKKGGVPQLLLPEMAEWSRHEAFCGGIASGELMHRTAARLAAIEELIITQRTAVSAVVSICLGDEAKALCKKGLDAIYAFELMIRDASDAKEAANKALKRATSSRGSALDGELKAASIKDGRKMVAAHQAAKAELEKAMAAIEQAEATLARADAELVRLVEEAQPVALKVASSARRDAENGPLSQAAEELAKVYRSFARGVVTVRQGDSLPTDYNPSVKRLAPKETTARYAAYVVQWTLAKRRCKESAALIEEFSKATLDTLLAPAQEKATIEALAHECEGAQLISSLRAVPFEGKPAHEEAERACRMALAALVAVLGDFRVLLKGQVTLAEEYEKKDKALKLLVGKRDEAAHQVSKLEGELGKLIDKREEEWHAAGSKEGAKAVAAVERASASLEKKSAEHAKLVEEVALKTTALEQAAAEIEAFAAGLSADGSGSVMELVAYPFAEGVRAFTTLCASRAEQAGTNQPFFEHASAAALWAIKLYEQKEREAAAKALAEGPSLALRALAFASQRAEEAGARARARAAEKLSELQARNAARQGRVNSAMSDEAGTGNRRANQGDVPPKPLLLAVLKPPCSALEWEEMLPALRQAAASRGGIGSGVAGSTDAGLVVVGAGLDVCNGFYKHVPDDALANGKPFFRNDDRSVPFFQQTTIGWSDTEWTRKKGYPEGVGCWGIAYDGHHRYMARGDSPFPPTTGWEVREDPKWKYPSVAPTLDLAHMAVPHTERLLRGVHPEAVAKVLLALMQLDDCDESGLDAAAASAAHIRSQLVDDSSAESVSMREAKPEMCGDLDVILNDIPRTWPDWQIETVGESGRFSAEDLRVILDAQVCAAESDLGAVGYSQGMADLAAWLLMRPLSRTAAYSALRRFSSLPLLRLCWRLDLDEWDALGELHTALIRRDRPVVAAHLDRIGISAAIYLPEWLMPIWCRSLSEECVAVVFSLMLLEGDAVILLVASAVIACIEAELLATRDIAVARKLMSDAPQRISLPALVGALAACTLTQADLAPLPGAAWPGTHIIELAAHDESCLGQKQLAAITDLAGKPRRTGEQGCD</sequence>
<evidence type="ECO:0000313" key="5">
    <source>
        <dbReference type="Proteomes" id="UP000037460"/>
    </source>
</evidence>
<dbReference type="SUPFAM" id="SSF47923">
    <property type="entry name" value="Ypt/Rab-GAP domain of gyp1p"/>
    <property type="match status" value="2"/>
</dbReference>
<feature type="domain" description="Rab-GAP TBC" evidence="3">
    <location>
        <begin position="790"/>
        <end position="1006"/>
    </location>
</feature>
<dbReference type="PANTHER" id="PTHR47219:SF9">
    <property type="entry name" value="GTPASE ACTIVATING PROTEIN AND CENTROSOME-ASSOCIATED, ISOFORM B"/>
    <property type="match status" value="1"/>
</dbReference>
<dbReference type="Pfam" id="PF00566">
    <property type="entry name" value="RabGAP-TBC"/>
    <property type="match status" value="1"/>
</dbReference>
<comment type="caution">
    <text evidence="4">The sequence shown here is derived from an EMBL/GenBank/DDBJ whole genome shotgun (WGS) entry which is preliminary data.</text>
</comment>
<feature type="coiled-coil region" evidence="1">
    <location>
        <begin position="141"/>
        <end position="219"/>
    </location>
</feature>
<dbReference type="AlphaFoldDB" id="A0A0M0J3N1"/>
<feature type="coiled-coil region" evidence="1">
    <location>
        <begin position="405"/>
        <end position="465"/>
    </location>
</feature>
<dbReference type="OrthoDB" id="159449at2759"/>
<dbReference type="GO" id="GO:0031267">
    <property type="term" value="F:small GTPase binding"/>
    <property type="evidence" value="ECO:0007669"/>
    <property type="project" value="TreeGrafter"/>
</dbReference>
<dbReference type="PROSITE" id="PS50086">
    <property type="entry name" value="TBC_RABGAP"/>
    <property type="match status" value="1"/>
</dbReference>
<dbReference type="Gene3D" id="1.10.472.80">
    <property type="entry name" value="Ypt/Rab-GAP domain of gyp1p, domain 3"/>
    <property type="match status" value="1"/>
</dbReference>
<dbReference type="GO" id="GO:0005096">
    <property type="term" value="F:GTPase activator activity"/>
    <property type="evidence" value="ECO:0007669"/>
    <property type="project" value="TreeGrafter"/>
</dbReference>
<evidence type="ECO:0000313" key="4">
    <source>
        <dbReference type="EMBL" id="KOO21171.1"/>
    </source>
</evidence>
<feature type="region of interest" description="Disordered" evidence="2">
    <location>
        <begin position="595"/>
        <end position="622"/>
    </location>
</feature>
<dbReference type="InterPro" id="IPR000195">
    <property type="entry name" value="Rab-GAP-TBC_dom"/>
</dbReference>
<keyword evidence="1" id="KW-0175">Coiled coil</keyword>
<protein>
    <recommendedName>
        <fullName evidence="3">Rab-GAP TBC domain-containing protein</fullName>
    </recommendedName>
</protein>